<feature type="transmembrane region" description="Helical" evidence="6">
    <location>
        <begin position="33"/>
        <end position="52"/>
    </location>
</feature>
<name>A0A5P8E5Z9_9BACT</name>
<keyword evidence="4 6" id="KW-1133">Transmembrane helix</keyword>
<dbReference type="OrthoDB" id="9793828at2"/>
<dbReference type="PANTHER" id="PTHR23291:SF50">
    <property type="entry name" value="PROTEIN LIFEGUARD 4"/>
    <property type="match status" value="1"/>
</dbReference>
<dbReference type="InterPro" id="IPR006214">
    <property type="entry name" value="Bax_inhibitor_1-related"/>
</dbReference>
<comment type="subcellular location">
    <subcellularLocation>
        <location evidence="1">Membrane</location>
        <topology evidence="1">Multi-pass membrane protein</topology>
    </subcellularLocation>
</comment>
<gene>
    <name evidence="7" type="ORF">C7Y71_005055</name>
</gene>
<dbReference type="RefSeq" id="WP_111897299.1">
    <property type="nucleotide sequence ID" value="NZ_CP033459.1"/>
</dbReference>
<keyword evidence="8" id="KW-1185">Reference proteome</keyword>
<feature type="transmembrane region" description="Helical" evidence="6">
    <location>
        <begin position="216"/>
        <end position="236"/>
    </location>
</feature>
<evidence type="ECO:0000256" key="5">
    <source>
        <dbReference type="ARBA" id="ARBA00023136"/>
    </source>
</evidence>
<feature type="transmembrane region" description="Helical" evidence="6">
    <location>
        <begin position="94"/>
        <end position="115"/>
    </location>
</feature>
<keyword evidence="5 6" id="KW-0472">Membrane</keyword>
<evidence type="ECO:0000313" key="8">
    <source>
        <dbReference type="Proteomes" id="UP000249375"/>
    </source>
</evidence>
<dbReference type="KEGG" id="alq:C7Y71_005055"/>
<evidence type="ECO:0000256" key="1">
    <source>
        <dbReference type="ARBA" id="ARBA00004141"/>
    </source>
</evidence>
<dbReference type="EMBL" id="CP033459">
    <property type="protein sequence ID" value="QFQ12433.1"/>
    <property type="molecule type" value="Genomic_DNA"/>
</dbReference>
<proteinExistence type="inferred from homology"/>
<keyword evidence="3 6" id="KW-0812">Transmembrane</keyword>
<comment type="similarity">
    <text evidence="2 6">Belongs to the BI1 family.</text>
</comment>
<accession>A0A5P8E5Z9</accession>
<feature type="transmembrane region" description="Helical" evidence="6">
    <location>
        <begin position="152"/>
        <end position="172"/>
    </location>
</feature>
<dbReference type="Proteomes" id="UP000249375">
    <property type="component" value="Chromosome"/>
</dbReference>
<evidence type="ECO:0000256" key="2">
    <source>
        <dbReference type="ARBA" id="ARBA00010350"/>
    </source>
</evidence>
<reference evidence="7 8" key="1">
    <citation type="submission" date="2018-11" db="EMBL/GenBank/DDBJ databases">
        <authorList>
            <person name="Na S.W."/>
            <person name="Baik M."/>
        </authorList>
    </citation>
    <scope>NUCLEOTIDE SEQUENCE [LARGE SCALE GENOMIC DNA]</scope>
    <source>
        <strain evidence="7 8">E39</strain>
    </source>
</reference>
<feature type="transmembrane region" description="Helical" evidence="6">
    <location>
        <begin position="58"/>
        <end position="82"/>
    </location>
</feature>
<feature type="transmembrane region" description="Helical" evidence="6">
    <location>
        <begin position="178"/>
        <end position="195"/>
    </location>
</feature>
<feature type="transmembrane region" description="Helical" evidence="6">
    <location>
        <begin position="121"/>
        <end position="140"/>
    </location>
</feature>
<evidence type="ECO:0000256" key="3">
    <source>
        <dbReference type="ARBA" id="ARBA00022692"/>
    </source>
</evidence>
<dbReference type="CDD" id="cd10432">
    <property type="entry name" value="BI-1-like_bacterial"/>
    <property type="match status" value="1"/>
</dbReference>
<protein>
    <submittedName>
        <fullName evidence="7">Bax inhibitor-1/YccA family protein</fullName>
    </submittedName>
</protein>
<organism evidence="7 8">
    <name type="scientific">Pseudoprevotella muciniphila</name>
    <dbReference type="NCBI Taxonomy" id="2133944"/>
    <lineage>
        <taxon>Bacteria</taxon>
        <taxon>Pseudomonadati</taxon>
        <taxon>Bacteroidota</taxon>
        <taxon>Bacteroidia</taxon>
        <taxon>Bacteroidales</taxon>
        <taxon>Prevotellaceae</taxon>
        <taxon>Pseudoprevotella</taxon>
    </lineage>
</organism>
<evidence type="ECO:0000256" key="6">
    <source>
        <dbReference type="RuleBase" id="RU004379"/>
    </source>
</evidence>
<sequence>MQNYLDNNNYGTSSVKPVEVARESAYATLMRNVYIWMTLALVVTAMAAYYVASNESLLYSIAGNPILFWGLMIGELLLVIILSARIHKMSFMTAAIMFVAYSLLNGVTMSFIFLAYTESSIVTTFLITAGTFGAMALVGSFIKKDLSAMGRILIMALIGLIIATIVNIFLASDGLSMIINYAGVLIFVGLTAYDAQKIKQMLQAYGGDVNEGTKKIALMGSLSLYLDFINLFLYLLRILGNRN</sequence>
<evidence type="ECO:0000256" key="4">
    <source>
        <dbReference type="ARBA" id="ARBA00022989"/>
    </source>
</evidence>
<evidence type="ECO:0000313" key="7">
    <source>
        <dbReference type="EMBL" id="QFQ12433.1"/>
    </source>
</evidence>
<dbReference type="Pfam" id="PF01027">
    <property type="entry name" value="Bax1-I"/>
    <property type="match status" value="1"/>
</dbReference>
<dbReference type="GO" id="GO:0005886">
    <property type="term" value="C:plasma membrane"/>
    <property type="evidence" value="ECO:0007669"/>
    <property type="project" value="TreeGrafter"/>
</dbReference>
<dbReference type="PANTHER" id="PTHR23291">
    <property type="entry name" value="BAX INHIBITOR-RELATED"/>
    <property type="match status" value="1"/>
</dbReference>
<dbReference type="AlphaFoldDB" id="A0A5P8E5Z9"/>